<comment type="caution">
    <text evidence="2">The sequence shown here is derived from an EMBL/GenBank/DDBJ whole genome shotgun (WGS) entry which is preliminary data.</text>
</comment>
<dbReference type="InterPro" id="IPR012337">
    <property type="entry name" value="RNaseH-like_sf"/>
</dbReference>
<dbReference type="Pfam" id="PF13683">
    <property type="entry name" value="rve_3"/>
    <property type="match status" value="1"/>
</dbReference>
<dbReference type="InterPro" id="IPR036397">
    <property type="entry name" value="RNaseH_sf"/>
</dbReference>
<organism evidence="2 3">
    <name type="scientific">Natrinema versiforme JCM 10478</name>
    <dbReference type="NCBI Taxonomy" id="1227496"/>
    <lineage>
        <taxon>Archaea</taxon>
        <taxon>Methanobacteriati</taxon>
        <taxon>Methanobacteriota</taxon>
        <taxon>Stenosarchaea group</taxon>
        <taxon>Halobacteria</taxon>
        <taxon>Halobacteriales</taxon>
        <taxon>Natrialbaceae</taxon>
        <taxon>Natrinema</taxon>
    </lineage>
</organism>
<dbReference type="Gene3D" id="3.30.420.10">
    <property type="entry name" value="Ribonuclease H-like superfamily/Ribonuclease H"/>
    <property type="match status" value="1"/>
</dbReference>
<sequence length="127" mass="14637">MYAAIDLETKLILDIELFGRRGTDPAAAFLHGLTEKHDLTDAEFLVDGAGYLTALSRLGLSGHLDYVDRNHIETWFHTLKMRIDRFHNSWVGSRVSVREWLEQFVHYYNTQRPHQSLNGQTPAEVLN</sequence>
<dbReference type="AlphaFoldDB" id="L9XP72"/>
<dbReference type="Proteomes" id="UP000011632">
    <property type="component" value="Unassembled WGS sequence"/>
</dbReference>
<accession>L9XP72</accession>
<name>L9XP72_9EURY</name>
<gene>
    <name evidence="2" type="ORF">C489_18441</name>
</gene>
<evidence type="ECO:0000313" key="3">
    <source>
        <dbReference type="Proteomes" id="UP000011632"/>
    </source>
</evidence>
<proteinExistence type="predicted"/>
<protein>
    <submittedName>
        <fullName evidence="2">Integrase catalytic region</fullName>
    </submittedName>
</protein>
<feature type="domain" description="Integrase catalytic" evidence="1">
    <location>
        <begin position="89"/>
        <end position="122"/>
    </location>
</feature>
<evidence type="ECO:0000259" key="1">
    <source>
        <dbReference type="Pfam" id="PF13683"/>
    </source>
</evidence>
<dbReference type="InterPro" id="IPR001584">
    <property type="entry name" value="Integrase_cat-core"/>
</dbReference>
<evidence type="ECO:0000313" key="2">
    <source>
        <dbReference type="EMBL" id="ELY63594.1"/>
    </source>
</evidence>
<dbReference type="GO" id="GO:0015074">
    <property type="term" value="P:DNA integration"/>
    <property type="evidence" value="ECO:0007669"/>
    <property type="project" value="InterPro"/>
</dbReference>
<dbReference type="EMBL" id="AOID01000058">
    <property type="protein sequence ID" value="ELY63594.1"/>
    <property type="molecule type" value="Genomic_DNA"/>
</dbReference>
<keyword evidence="3" id="KW-1185">Reference proteome</keyword>
<dbReference type="PANTHER" id="PTHR39967:SF1">
    <property type="entry name" value="ISH14-TYPE TRANSPOSASE HSIRS44"/>
    <property type="match status" value="1"/>
</dbReference>
<dbReference type="SUPFAM" id="SSF53098">
    <property type="entry name" value="Ribonuclease H-like"/>
    <property type="match status" value="1"/>
</dbReference>
<dbReference type="PANTHER" id="PTHR39967">
    <property type="match status" value="1"/>
</dbReference>
<dbReference type="GO" id="GO:0003676">
    <property type="term" value="F:nucleic acid binding"/>
    <property type="evidence" value="ECO:0007669"/>
    <property type="project" value="InterPro"/>
</dbReference>
<reference evidence="2 3" key="1">
    <citation type="journal article" date="2014" name="PLoS Genet.">
        <title>Phylogenetically driven sequencing of extremely halophilic archaea reveals strategies for static and dynamic osmo-response.</title>
        <authorList>
            <person name="Becker E.A."/>
            <person name="Seitzer P.M."/>
            <person name="Tritt A."/>
            <person name="Larsen D."/>
            <person name="Krusor M."/>
            <person name="Yao A.I."/>
            <person name="Wu D."/>
            <person name="Madern D."/>
            <person name="Eisen J.A."/>
            <person name="Darling A.E."/>
            <person name="Facciotti M.T."/>
        </authorList>
    </citation>
    <scope>NUCLEOTIDE SEQUENCE [LARGE SCALE GENOMIC DNA]</scope>
    <source>
        <strain evidence="2 3">JCM 10478</strain>
    </source>
</reference>